<evidence type="ECO:0000313" key="1">
    <source>
        <dbReference type="EMBL" id="KAL0943922.1"/>
    </source>
</evidence>
<evidence type="ECO:0000313" key="2">
    <source>
        <dbReference type="Proteomes" id="UP000805649"/>
    </source>
</evidence>
<dbReference type="EMBL" id="VUJX02000001">
    <property type="protein sequence ID" value="KAL0943922.1"/>
    <property type="molecule type" value="Genomic_DNA"/>
</dbReference>
<sequence>MTYRGSLPSGQAFNGQQHLPQTYSDPYGNGNSNGNPNGPNPPYPNAAYGGIGQAPTPHGNFHPSPVPTSAIPPVPAPMNMHANGYGQYPTYGGNFPQQQHQQPAPLPHYPHHQTQQPFVHSNVMNSPFVSPHIPHASFPQNTQAIRSPALAVAPAPTPPTPTYTEYQPQPPHQLHQQPQYQPHFQQPIHPQPRPQVQQSPRQQHVQPPQPAPQYAQYSQPAMGHSPSVPVMNQTFVEPSQVQLSPEPNHANSPVVQPARSPSLARKSPAISSMNSPAVSSRGSPALSTKARSYDTTAILIHVAEECFDKAKRGVQKVAASLAEEQVREYQKLITTGLACLEAAFQSNRLSPRQEARARLRYASILCDETENLQEAETALSKGITICEKHRYADLKYCMQYLLLKVLFQRNQKAAFIAIDKNISDCLTFKHYQWVYAFRLLKATFHVHAGSPPDAAVLENLRAIAVLASERNDHAMVVFASLLEATSATISDDTNAILRAGSSEHDYVVMTFLNKLEIIVLTYTFSGLAGMYRPGSESRRSHEFWKEGFEVLAKWNKEVAPNISGSSLQQSIESAKWRTEIFCYLQVLTGLYFATHSQWSKVEQCVAQLQQAITPAVNDIFNLFSLYLSGVYHQGTGDLETALILFEDERLSITAGQGGFGGRKPAKLELCILAALNRLWILQDLSYQDPITSTNLLDTLRPICIEHQDPDIRTAFNLVQATAHTSPPPSMHQIKTSITNSLNGSKVTGNTHCLAIALSIMRYKLFDNVVGEQALKSARAASTQAKRSGNLLWMSVADGMLADSFEVQALFADAEAARQTATEYASYALTGKESQPSFQSVAIARGRAYSDDAKAPAAPETANTKQPEQKTDQTSRGRSPRRPRAKSVTVPKPKKKKTKSPNALKEDPETDEQAKPEELVGPDVIKHVFESLKRIEGSYASINTRLTDLQEEALKKTTAQDDAPRKHDQPLKRQTEKLGTRLKILNGTLDVLKNVLNTQQIPLDSLTKRQSTTESPPKAADAKPAKKSKGATSSPKSTDATQAKTTETKPSSKKASKTTSKEATKEASKEAPTEASAETSTEAPTETSKDASKQSKELGVSEDESPKAESWTTLAGRMGRGAKVPAFAAAVAAGASAVGAASSSKAASTDPGTAPKPKRKSKAPAVPLNVQTIQGNSLELTPIEIPDMPEVPRLSYGLDRALFNPGVYHMQDPHSKVYNFDPYLANIMPINEFDFNALKKYVTSSKDTTLFALASKLGKKYSGSTSSMTAMLSHFHFLLSAWRPINASTMSKQFNADSEKFTQIMRAPSATFLHLRDGVYAIDADKEYDFGSILSMLGKSMEKLLTVSRDEFERYRRKNSDQISEEERNAEEAFHFTTMGDFLMRSQLDAYDPRLPGTGMFDLKTRSVVSIRMDAQGYQKGLGYEIRKRFGQWESFEREYYDMIRSTMLKYSLQVRMGRMDGIFVAYHNTQRIFGFQYLSINEMDLALHGTDNRALGDLEFKLSLHLLNKVLDRATARFPGRSIRLHIETRPTDPPLMYIFAKPVTPEEIEKIQSTQQVKIAEYERKMLGLVEEEASSQSTGLEAEDADSEAEQPASEEQDAVGVDETRNQQRQTQAFWEEMQEKVEAAIEDDALGVDHVREAIQDALKQSGLLKARTQEEARGYVDALLEALTRNQTDNDAEDLQRSDAANVETGTLAFKVGEGGELSVAEEEKPTASDGTLSDVARVNAEATEAQMLQESGEPSSASVKKQDSEARSLRDTGLKELILRLATSVDEKPELEEVERAEEETVSDVSKLRTFGRILSELVAKSKESAGDSTTTAASEVGDASVPSTEDSGQAVERPATSPKTDKTSESQTAGQETKEAEAAAEAEEGSDDEIIGMHLTVRNKVNGQDVVRPSSNHDWWSWSLEYSLEELPEERAQRIYKAVKARRRKALSKGDDDREEQWYSMFSGKLKSMSDNGRKYRAKMDQLAKKAPVYVVGRDEPMTWEEAFGYKDQWTPPPEETPENKKQKGQGADGEKPASKDS</sequence>
<accession>A0ACC3ZIG7</accession>
<name>A0ACC3ZIG7_COLTU</name>
<protein>
    <submittedName>
        <fullName evidence="1">Mitochondrial membrane protein Pet127</fullName>
    </submittedName>
</protein>
<organism evidence="1 2">
    <name type="scientific">Colletotrichum truncatum</name>
    <name type="common">Anthracnose fungus</name>
    <name type="synonym">Colletotrichum capsici</name>
    <dbReference type="NCBI Taxonomy" id="5467"/>
    <lineage>
        <taxon>Eukaryota</taxon>
        <taxon>Fungi</taxon>
        <taxon>Dikarya</taxon>
        <taxon>Ascomycota</taxon>
        <taxon>Pezizomycotina</taxon>
        <taxon>Sordariomycetes</taxon>
        <taxon>Hypocreomycetidae</taxon>
        <taxon>Glomerellales</taxon>
        <taxon>Glomerellaceae</taxon>
        <taxon>Colletotrichum</taxon>
        <taxon>Colletotrichum truncatum species complex</taxon>
    </lineage>
</organism>
<proteinExistence type="predicted"/>
<gene>
    <name evidence="1" type="ORF">CTRU02_201809</name>
</gene>
<comment type="caution">
    <text evidence="1">The sequence shown here is derived from an EMBL/GenBank/DDBJ whole genome shotgun (WGS) entry which is preliminary data.</text>
</comment>
<dbReference type="Proteomes" id="UP000805649">
    <property type="component" value="Unassembled WGS sequence"/>
</dbReference>
<keyword evidence="2" id="KW-1185">Reference proteome</keyword>
<reference evidence="1 2" key="1">
    <citation type="journal article" date="2020" name="Phytopathology">
        <title>Genome Sequence Resources of Colletotrichum truncatum, C. plurivorum, C. musicola, and C. sojae: Four Species Pathogenic to Soybean (Glycine max).</title>
        <authorList>
            <person name="Rogerio F."/>
            <person name="Boufleur T.R."/>
            <person name="Ciampi-Guillardi M."/>
            <person name="Sukno S.A."/>
            <person name="Thon M.R."/>
            <person name="Massola Junior N.S."/>
            <person name="Baroncelli R."/>
        </authorList>
    </citation>
    <scope>NUCLEOTIDE SEQUENCE [LARGE SCALE GENOMIC DNA]</scope>
    <source>
        <strain evidence="1 2">CMES1059</strain>
    </source>
</reference>